<keyword evidence="1" id="KW-0732">Signal</keyword>
<feature type="signal peptide" evidence="1">
    <location>
        <begin position="1"/>
        <end position="20"/>
    </location>
</feature>
<sequence>MVSHVSLLVFIISVKNSCLCSNGLAKYKLTKELTQTIRFKYFFPADQLLQTFANRDLVFISSKFIVENSELCFTIAYSSIVDNENSNCEFVLSNVPVTIPYSIYFVTVTRQLKNVGDFIYFGAKTIQYNSVTDAPSIINIIDDNIDSTITKAPQNQYCSLRKSVNPVNANVEATLFYYQSDEKQSDHENRNESNNENAIKEIAKEVLAEFRDIVDLNELCELPCTVCSEIYNNKDYKKISLQICHSYDNYLQKCMTSPLSLANDMWIGSILACLQDLSILEQLLISPGEIPEALTVMTTVVDIDFCETEHYTGYTCNQQESNSKSNDYEIEKWSNINKHNLKDFISNNSINNANELRPSGIIDVNDILITRKELTLLSFKKLVDNPDYNTYEQLPSNENVPKLKDKAIQSHILNVPHSNKLLNEYENLTLLLAGFSVLFTYDVSGHKANLISSLKPEDIDFAVKQVQDSQLISNPAVNELLKNVNSAASERARLAHLDSTAVTKYFHVIIQAIIDTLIRYKRKNDVKYQDRGTSHCHMLVWLHGAHDPLLLCQKLKTNNEFCKHLLNYVSDIVCEVINYLLKNEIINDITIKTKYEASKMMLEK</sequence>
<dbReference type="Pfam" id="PF20209">
    <property type="entry name" value="DUF6570"/>
    <property type="match status" value="1"/>
</dbReference>
<keyword evidence="4" id="KW-1185">Reference proteome</keyword>
<protein>
    <submittedName>
        <fullName evidence="3">8612_t:CDS:1</fullName>
    </submittedName>
</protein>
<dbReference type="EMBL" id="CAJVQA010003163">
    <property type="protein sequence ID" value="CAG8568167.1"/>
    <property type="molecule type" value="Genomic_DNA"/>
</dbReference>
<comment type="caution">
    <text evidence="3">The sequence shown here is derived from an EMBL/GenBank/DDBJ whole genome shotgun (WGS) entry which is preliminary data.</text>
</comment>
<name>A0A9N9BHI0_9GLOM</name>
<feature type="chain" id="PRO_5040448454" evidence="1">
    <location>
        <begin position="21"/>
        <end position="604"/>
    </location>
</feature>
<reference evidence="3" key="1">
    <citation type="submission" date="2021-06" db="EMBL/GenBank/DDBJ databases">
        <authorList>
            <person name="Kallberg Y."/>
            <person name="Tangrot J."/>
            <person name="Rosling A."/>
        </authorList>
    </citation>
    <scope>NUCLEOTIDE SEQUENCE</scope>
    <source>
        <strain evidence="3">FL966</strain>
    </source>
</reference>
<evidence type="ECO:0000256" key="1">
    <source>
        <dbReference type="SAM" id="SignalP"/>
    </source>
</evidence>
<dbReference type="InterPro" id="IPR046700">
    <property type="entry name" value="DUF6570"/>
</dbReference>
<dbReference type="OrthoDB" id="432234at2759"/>
<evidence type="ECO:0000313" key="4">
    <source>
        <dbReference type="Proteomes" id="UP000789759"/>
    </source>
</evidence>
<dbReference type="Proteomes" id="UP000789759">
    <property type="component" value="Unassembled WGS sequence"/>
</dbReference>
<evidence type="ECO:0000313" key="3">
    <source>
        <dbReference type="EMBL" id="CAG8568167.1"/>
    </source>
</evidence>
<feature type="domain" description="DUF6570" evidence="2">
    <location>
        <begin position="258"/>
        <end position="287"/>
    </location>
</feature>
<proteinExistence type="predicted"/>
<accession>A0A9N9BHI0</accession>
<organism evidence="3 4">
    <name type="scientific">Cetraspora pellucida</name>
    <dbReference type="NCBI Taxonomy" id="1433469"/>
    <lineage>
        <taxon>Eukaryota</taxon>
        <taxon>Fungi</taxon>
        <taxon>Fungi incertae sedis</taxon>
        <taxon>Mucoromycota</taxon>
        <taxon>Glomeromycotina</taxon>
        <taxon>Glomeromycetes</taxon>
        <taxon>Diversisporales</taxon>
        <taxon>Gigasporaceae</taxon>
        <taxon>Cetraspora</taxon>
    </lineage>
</organism>
<dbReference type="AlphaFoldDB" id="A0A9N9BHI0"/>
<gene>
    <name evidence="3" type="ORF">CPELLU_LOCUS5527</name>
</gene>
<evidence type="ECO:0000259" key="2">
    <source>
        <dbReference type="Pfam" id="PF20209"/>
    </source>
</evidence>